<dbReference type="RefSeq" id="WP_051610554.1">
    <property type="nucleotide sequence ID" value="NZ_BSOR01000019.1"/>
</dbReference>
<dbReference type="InterPro" id="IPR027417">
    <property type="entry name" value="P-loop_NTPase"/>
</dbReference>
<dbReference type="EMBL" id="BSOR01000019">
    <property type="protein sequence ID" value="GLR63820.1"/>
    <property type="molecule type" value="Genomic_DNA"/>
</dbReference>
<keyword evidence="2" id="KW-1185">Reference proteome</keyword>
<dbReference type="Pfam" id="PF04317">
    <property type="entry name" value="DUF463"/>
    <property type="match status" value="1"/>
</dbReference>
<reference evidence="2" key="1">
    <citation type="journal article" date="2019" name="Int. J. Syst. Evol. Microbiol.">
        <title>The Global Catalogue of Microorganisms (GCM) 10K type strain sequencing project: providing services to taxonomists for standard genome sequencing and annotation.</title>
        <authorList>
            <consortium name="The Broad Institute Genomics Platform"/>
            <consortium name="The Broad Institute Genome Sequencing Center for Infectious Disease"/>
            <person name="Wu L."/>
            <person name="Ma J."/>
        </authorList>
    </citation>
    <scope>NUCLEOTIDE SEQUENCE [LARGE SCALE GENOMIC DNA]</scope>
    <source>
        <strain evidence="2">NBRC 100033</strain>
    </source>
</reference>
<protein>
    <recommendedName>
        <fullName evidence="3">ATPase</fullName>
    </recommendedName>
</protein>
<dbReference type="Proteomes" id="UP001156682">
    <property type="component" value="Unassembled WGS sequence"/>
</dbReference>
<gene>
    <name evidence="1" type="ORF">GCM10007878_12560</name>
</gene>
<proteinExistence type="predicted"/>
<dbReference type="SUPFAM" id="SSF52540">
    <property type="entry name" value="P-loop containing nucleoside triphosphate hydrolases"/>
    <property type="match status" value="1"/>
</dbReference>
<dbReference type="PANTHER" id="PTHR38605">
    <property type="entry name" value="ATPASE-RELATED"/>
    <property type="match status" value="1"/>
</dbReference>
<dbReference type="PANTHER" id="PTHR38605:SF1">
    <property type="entry name" value="ATPASE"/>
    <property type="match status" value="1"/>
</dbReference>
<comment type="caution">
    <text evidence="1">The sequence shown here is derived from an EMBL/GenBank/DDBJ whole genome shotgun (WGS) entry which is preliminary data.</text>
</comment>
<accession>A0ABQ5ZUG3</accession>
<evidence type="ECO:0000313" key="1">
    <source>
        <dbReference type="EMBL" id="GLR63820.1"/>
    </source>
</evidence>
<sequence>MKNKSAFFDRFINKTINKALDRHICIGITGLSRSGKTTLITSLINQLCHYDSAKLAGFPPIQADRLLGVKLHSLDDLPMFPYTAGYQKITATQPEWPDSTSEISGCLIELRLRKSHKSLLGKDNYSLFIELRDYPGEWLLDLPLRDMNFVRWCGLCSAQYLHSPRLELLGSLLDEFKQLDPFAPVDTEKLQVLNEQYKQFLSRCKNDEKSLSLIQPGRFLIPGKLPDLDIVNFIPLLSCIGREESELELASENSYYKVCKRRYQRYITELVEPFYTNFFSGIDRQLVLVDVISALHSGPVYLDDMRQALTNITQSFTYGNQSRLRQLFSPKVDRLIFAATKIDLVLSKEHEAVRQLLSAVVRSAYKHARSDGISPICEAVAAVRASNESTRINNALEILTPEGKRLGYVPPVMPSKLPDDQDWQALQGWILPELSPPRGLSSKNNTALPHIRLDTLLNELIGDKCP</sequence>
<dbReference type="PIRSF" id="PIRSF019381">
    <property type="entry name" value="YcjX"/>
    <property type="match status" value="1"/>
</dbReference>
<evidence type="ECO:0008006" key="3">
    <source>
        <dbReference type="Google" id="ProtNLM"/>
    </source>
</evidence>
<organism evidence="1 2">
    <name type="scientific">Marinospirillum insulare</name>
    <dbReference type="NCBI Taxonomy" id="217169"/>
    <lineage>
        <taxon>Bacteria</taxon>
        <taxon>Pseudomonadati</taxon>
        <taxon>Pseudomonadota</taxon>
        <taxon>Gammaproteobacteria</taxon>
        <taxon>Oceanospirillales</taxon>
        <taxon>Oceanospirillaceae</taxon>
        <taxon>Marinospirillum</taxon>
    </lineage>
</organism>
<dbReference type="InterPro" id="IPR007413">
    <property type="entry name" value="YcjX-like"/>
</dbReference>
<name>A0ABQ5ZUG3_9GAMM</name>
<evidence type="ECO:0000313" key="2">
    <source>
        <dbReference type="Proteomes" id="UP001156682"/>
    </source>
</evidence>